<feature type="compositionally biased region" description="Polar residues" evidence="1">
    <location>
        <begin position="191"/>
        <end position="201"/>
    </location>
</feature>
<evidence type="ECO:0000256" key="1">
    <source>
        <dbReference type="SAM" id="MobiDB-lite"/>
    </source>
</evidence>
<feature type="compositionally biased region" description="Basic and acidic residues" evidence="1">
    <location>
        <begin position="686"/>
        <end position="748"/>
    </location>
</feature>
<feature type="compositionally biased region" description="Basic and acidic residues" evidence="1">
    <location>
        <begin position="228"/>
        <end position="254"/>
    </location>
</feature>
<dbReference type="SMART" id="SM00456">
    <property type="entry name" value="WW"/>
    <property type="match status" value="1"/>
</dbReference>
<dbReference type="EMBL" id="SDIL01000141">
    <property type="protein sequence ID" value="RXK35361.1"/>
    <property type="molecule type" value="Genomic_DNA"/>
</dbReference>
<feature type="compositionally biased region" description="Polar residues" evidence="1">
    <location>
        <begin position="273"/>
        <end position="282"/>
    </location>
</feature>
<feature type="compositionally biased region" description="Basic and acidic residues" evidence="1">
    <location>
        <begin position="573"/>
        <end position="620"/>
    </location>
</feature>
<accession>A0A4Q1BFP3</accession>
<feature type="compositionally biased region" description="Basic and acidic residues" evidence="1">
    <location>
        <begin position="376"/>
        <end position="418"/>
    </location>
</feature>
<dbReference type="VEuPathDB" id="FungiDB:TREMEDRAFT_71103"/>
<dbReference type="PROSITE" id="PS50020">
    <property type="entry name" value="WW_DOMAIN_2"/>
    <property type="match status" value="1"/>
</dbReference>
<name>A0A4Q1BFP3_TREME</name>
<dbReference type="InParanoid" id="A0A4Q1BFP3"/>
<reference evidence="3 4" key="1">
    <citation type="submission" date="2016-06" db="EMBL/GenBank/DDBJ databases">
        <title>Evolution of pathogenesis and genome organization in the Tremellales.</title>
        <authorList>
            <person name="Cuomo C."/>
            <person name="Litvintseva A."/>
            <person name="Heitman J."/>
            <person name="Chen Y."/>
            <person name="Sun S."/>
            <person name="Springer D."/>
            <person name="Dromer F."/>
            <person name="Young S."/>
            <person name="Zeng Q."/>
            <person name="Chapman S."/>
            <person name="Gujja S."/>
            <person name="Saif S."/>
            <person name="Birren B."/>
        </authorList>
    </citation>
    <scope>NUCLEOTIDE SEQUENCE [LARGE SCALE GENOMIC DNA]</scope>
    <source>
        <strain evidence="3 4">ATCC 28783</strain>
    </source>
</reference>
<keyword evidence="4" id="KW-1185">Reference proteome</keyword>
<dbReference type="SUPFAM" id="SSF51045">
    <property type="entry name" value="WW domain"/>
    <property type="match status" value="1"/>
</dbReference>
<gene>
    <name evidence="3" type="ORF">M231_07383</name>
</gene>
<feature type="compositionally biased region" description="Basic and acidic residues" evidence="1">
    <location>
        <begin position="439"/>
        <end position="462"/>
    </location>
</feature>
<comment type="caution">
    <text evidence="3">The sequence shown here is derived from an EMBL/GenBank/DDBJ whole genome shotgun (WGS) entry which is preliminary data.</text>
</comment>
<evidence type="ECO:0000313" key="4">
    <source>
        <dbReference type="Proteomes" id="UP000289152"/>
    </source>
</evidence>
<dbReference type="AlphaFoldDB" id="A0A4Q1BFP3"/>
<dbReference type="InterPro" id="IPR001202">
    <property type="entry name" value="WW_dom"/>
</dbReference>
<feature type="region of interest" description="Disordered" evidence="1">
    <location>
        <begin position="1"/>
        <end position="748"/>
    </location>
</feature>
<feature type="compositionally biased region" description="Basic and acidic residues" evidence="1">
    <location>
        <begin position="627"/>
        <end position="638"/>
    </location>
</feature>
<feature type="compositionally biased region" description="Basic and acidic residues" evidence="1">
    <location>
        <begin position="647"/>
        <end position="677"/>
    </location>
</feature>
<dbReference type="CDD" id="cd00201">
    <property type="entry name" value="WW"/>
    <property type="match status" value="1"/>
</dbReference>
<feature type="compositionally biased region" description="Basic and acidic residues" evidence="1">
    <location>
        <begin position="45"/>
        <end position="57"/>
    </location>
</feature>
<feature type="compositionally biased region" description="Pro residues" evidence="1">
    <location>
        <begin position="60"/>
        <end position="70"/>
    </location>
</feature>
<feature type="compositionally biased region" description="Basic and acidic residues" evidence="1">
    <location>
        <begin position="546"/>
        <end position="564"/>
    </location>
</feature>
<feature type="domain" description="WW" evidence="2">
    <location>
        <begin position="102"/>
        <end position="136"/>
    </location>
</feature>
<feature type="compositionally biased region" description="Polar residues" evidence="1">
    <location>
        <begin position="295"/>
        <end position="311"/>
    </location>
</feature>
<dbReference type="Pfam" id="PF00397">
    <property type="entry name" value="WW"/>
    <property type="match status" value="1"/>
</dbReference>
<evidence type="ECO:0000259" key="2">
    <source>
        <dbReference type="PROSITE" id="PS50020"/>
    </source>
</evidence>
<feature type="compositionally biased region" description="Acidic residues" evidence="1">
    <location>
        <begin position="1"/>
        <end position="12"/>
    </location>
</feature>
<dbReference type="Proteomes" id="UP000289152">
    <property type="component" value="Unassembled WGS sequence"/>
</dbReference>
<feature type="compositionally biased region" description="Pro residues" evidence="1">
    <location>
        <begin position="515"/>
        <end position="527"/>
    </location>
</feature>
<feature type="compositionally biased region" description="Polar residues" evidence="1">
    <location>
        <begin position="154"/>
        <end position="175"/>
    </location>
</feature>
<dbReference type="Gene3D" id="2.20.70.10">
    <property type="match status" value="1"/>
</dbReference>
<dbReference type="STRING" id="5217.A0A4Q1BFP3"/>
<protein>
    <recommendedName>
        <fullName evidence="2">WW domain-containing protein</fullName>
    </recommendedName>
</protein>
<sequence>MADEEVDWDDLDEWRGGEGSLVAKDEDVLSLAGAEGEVEGETAEDQAKEKSPRKAENKPPTGPPRAPPTGPRRSLARNPNQVEPPTGPPPISDKGQDKIEDDDLPEGWTKVMSNTHKIPFYYHKTTKTTVWVKPTADTLTEDRPPSPPAPPPNDTQVKEQNQVTTVEKTESSPVTPANVDEVASAYANRKVVQSAQGQNGEQAMRPPPPTGPSNWRPDERRRARSRSPGRDSVKRPRGNRDEGNDMIRNDRNGRVDSPPLSARFTEKQRFNEMRSQTQSTYRRVSRPASPPNLPPSATNPKFSTGYNNAPKSISRWGPQITPAPHRAPYIDSRPPAPPVTQTNEAKESKEDAPRNPLPLAQRISKGPITTTQEDALSTREKLREEARKAEETLKRIKEEQERLEREEAAKRAQTEPKRAAQVAQNGRESERSTYPPRFSQDRGGERFSDRDKDFRDRERPPPRDLQPTANTRTVHSAGYDSYRPAHPPSPVKRTREELFGPPTYTRHDQPRPRRMTPPPIRRSPPPVRRPDDFVARPMAAPPSLAERIRPRDLTDDRRLIDRVAEPMGGYPMSERDRELDRDRGRVTIHAERMSMDREPERKIELDRRTSYERPTIHAERMSVGVERPVDTNIRDRETVPPVIRMSLDSDRPRGFLSREREMERVGDRPSIHAERMSVDLPSRDNTSMDRNGDRGSRGPVDRPRERPGMSVDRERDMTFRERERRDRDVGREDDFHRPASYQRERWRP</sequence>
<dbReference type="InterPro" id="IPR036020">
    <property type="entry name" value="WW_dom_sf"/>
</dbReference>
<organism evidence="3 4">
    <name type="scientific">Tremella mesenterica</name>
    <name type="common">Jelly fungus</name>
    <dbReference type="NCBI Taxonomy" id="5217"/>
    <lineage>
        <taxon>Eukaryota</taxon>
        <taxon>Fungi</taxon>
        <taxon>Dikarya</taxon>
        <taxon>Basidiomycota</taxon>
        <taxon>Agaricomycotina</taxon>
        <taxon>Tremellomycetes</taxon>
        <taxon>Tremellales</taxon>
        <taxon>Tremellaceae</taxon>
        <taxon>Tremella</taxon>
    </lineage>
</organism>
<evidence type="ECO:0000313" key="3">
    <source>
        <dbReference type="EMBL" id="RXK35361.1"/>
    </source>
</evidence>
<proteinExistence type="predicted"/>
<feature type="compositionally biased region" description="Basic and acidic residues" evidence="1">
    <location>
        <begin position="344"/>
        <end position="353"/>
    </location>
</feature>